<dbReference type="CDD" id="cd09601">
    <property type="entry name" value="M1_APN-Q_like"/>
    <property type="match status" value="1"/>
</dbReference>
<dbReference type="EnsemblMetazoa" id="AAEL005821-RA">
    <property type="protein sequence ID" value="AAEL005821-PA"/>
    <property type="gene ID" value="AAEL005821"/>
</dbReference>
<evidence type="ECO:0000256" key="8">
    <source>
        <dbReference type="ARBA" id="ARBA00022729"/>
    </source>
</evidence>
<feature type="domain" description="Aminopeptidase N-like N-terminal" evidence="23">
    <location>
        <begin position="50"/>
        <end position="241"/>
    </location>
</feature>
<dbReference type="InterPro" id="IPR001930">
    <property type="entry name" value="Peptidase_M1"/>
</dbReference>
<keyword evidence="7 17" id="KW-0479">Metal-binding</keyword>
<evidence type="ECO:0000256" key="16">
    <source>
        <dbReference type="PIRSR" id="PIRSR634016-1"/>
    </source>
</evidence>
<evidence type="ECO:0000259" key="22">
    <source>
        <dbReference type="Pfam" id="PF11838"/>
    </source>
</evidence>
<evidence type="ECO:0000313" key="24">
    <source>
        <dbReference type="EnsemblMetazoa" id="AAEL005821-PB"/>
    </source>
</evidence>
<name>A0A1S4FBT5_AEDAE</name>
<evidence type="ECO:0000256" key="14">
    <source>
        <dbReference type="ARBA" id="ARBA00023180"/>
    </source>
</evidence>
<dbReference type="GO" id="GO:0006508">
    <property type="term" value="P:proteolysis"/>
    <property type="evidence" value="ECO:0007669"/>
    <property type="project" value="UniProtKB-KW"/>
</dbReference>
<proteinExistence type="inferred from homology"/>
<keyword evidence="25" id="KW-1185">Reference proteome</keyword>
<dbReference type="Gene3D" id="1.10.390.10">
    <property type="entry name" value="Neutral Protease Domain 2"/>
    <property type="match status" value="1"/>
</dbReference>
<dbReference type="SUPFAM" id="SSF55486">
    <property type="entry name" value="Metalloproteases ('zincins'), catalytic domain"/>
    <property type="match status" value="1"/>
</dbReference>
<dbReference type="Gene3D" id="1.25.50.20">
    <property type="match status" value="1"/>
</dbReference>
<reference evidence="25" key="1">
    <citation type="submission" date="2017-06" db="EMBL/GenBank/DDBJ databases">
        <title>Aedes aegypti genome working group (AGWG) sequencing and assembly.</title>
        <authorList>
            <consortium name="Aedes aegypti Genome Working Group (AGWG)"/>
            <person name="Matthews B.J."/>
        </authorList>
    </citation>
    <scope>NUCLEOTIDE SEQUENCE [LARGE SCALE GENOMIC DNA]</scope>
    <source>
        <strain evidence="25">LVP_AGWG</strain>
    </source>
</reference>
<dbReference type="GO" id="GO:0005615">
    <property type="term" value="C:extracellular space"/>
    <property type="evidence" value="ECO:0007669"/>
    <property type="project" value="TreeGrafter"/>
</dbReference>
<dbReference type="Gene3D" id="2.60.40.1730">
    <property type="entry name" value="tricorn interacting facor f3 domain"/>
    <property type="match status" value="1"/>
</dbReference>
<dbReference type="Pfam" id="PF11838">
    <property type="entry name" value="ERAP1_C"/>
    <property type="match status" value="1"/>
</dbReference>
<keyword evidence="8 20" id="KW-0732">Signal</keyword>
<evidence type="ECO:0000259" key="21">
    <source>
        <dbReference type="Pfam" id="PF01433"/>
    </source>
</evidence>
<evidence type="ECO:0000256" key="15">
    <source>
        <dbReference type="ARBA" id="ARBA00023288"/>
    </source>
</evidence>
<keyword evidence="6 19" id="KW-0645">Protease</keyword>
<keyword evidence="13" id="KW-1015">Disulfide bond</keyword>
<dbReference type="InterPro" id="IPR050344">
    <property type="entry name" value="Peptidase_M1_aminopeptidases"/>
</dbReference>
<evidence type="ECO:0000256" key="19">
    <source>
        <dbReference type="RuleBase" id="RU364040"/>
    </source>
</evidence>
<dbReference type="InterPro" id="IPR014782">
    <property type="entry name" value="Peptidase_M1_dom"/>
</dbReference>
<keyword evidence="4" id="KW-1003">Cell membrane</keyword>
<evidence type="ECO:0000256" key="11">
    <source>
        <dbReference type="ARBA" id="ARBA00023049"/>
    </source>
</evidence>
<feature type="domain" description="Peptidase M1 membrane alanine aminopeptidase" evidence="21">
    <location>
        <begin position="272"/>
        <end position="492"/>
    </location>
</feature>
<dbReference type="GO" id="GO:0005737">
    <property type="term" value="C:cytoplasm"/>
    <property type="evidence" value="ECO:0007669"/>
    <property type="project" value="TreeGrafter"/>
</dbReference>
<evidence type="ECO:0000256" key="10">
    <source>
        <dbReference type="ARBA" id="ARBA00022833"/>
    </source>
</evidence>
<dbReference type="PRINTS" id="PR00756">
    <property type="entry name" value="ALADIPTASE"/>
</dbReference>
<dbReference type="Gene3D" id="2.60.40.1910">
    <property type="match status" value="1"/>
</dbReference>
<evidence type="ECO:0000256" key="13">
    <source>
        <dbReference type="ARBA" id="ARBA00023157"/>
    </source>
</evidence>
<dbReference type="InterPro" id="IPR034016">
    <property type="entry name" value="M1_APN-typ"/>
</dbReference>
<feature type="domain" description="ERAP1-like C-terminal" evidence="22">
    <location>
        <begin position="569"/>
        <end position="873"/>
    </location>
</feature>
<keyword evidence="12" id="KW-0472">Membrane</keyword>
<dbReference type="FunFam" id="1.10.390.10:FF:000019">
    <property type="entry name" value="Aminopeptidase"/>
    <property type="match status" value="1"/>
</dbReference>
<keyword evidence="14" id="KW-0325">Glycoprotein</keyword>
<evidence type="ECO:0000256" key="20">
    <source>
        <dbReference type="SAM" id="SignalP"/>
    </source>
</evidence>
<keyword evidence="10 17" id="KW-0862">Zinc</keyword>
<dbReference type="SUPFAM" id="SSF63737">
    <property type="entry name" value="Leukotriene A4 hydrolase N-terminal domain"/>
    <property type="match status" value="1"/>
</dbReference>
<feature type="binding site" evidence="17">
    <location>
        <position position="370"/>
    </location>
    <ligand>
        <name>Zn(2+)</name>
        <dbReference type="ChEBI" id="CHEBI:29105"/>
        <note>catalytic</note>
    </ligand>
</feature>
<sequence>MKGTLVYLLAAGVCCVLASPIDLLKPAATVVEISPRAELEDYRLNDDVMPSHYDITLTPYFEDEDSHQAFSFDGISVMTFRVTKPDVTNIVLHMWKINITSWYLKRASDSSDVPHGVESYDEETHKLTIPVNQALAQNVDYQLIFNYVGILDDDMHGFYRSYYKVNGKYVWMASTQFQQTHARRAFPCFDEPRFRTTFQVKINRPATYKAFSNTPIILQTPLSNGRYQDEFAKTPAMATYLLAFIVADYVVNERDGMGILARPEALNQTDYSLQSGIDLLREIGTWIDYPYSSVPEMTRMYMSAVPDFSAGAMENWGLLTYRESNILYRKDDSTSLQQQRIAAVISHEIAHQWFGDLVTCEWWDVTWLNEGFARYFQFFGTALVEKNWDLGLQFVVEQLQGVMQMDSLESTHPMTHNVYTPSQVSGIFDSISYNKGAVTLRMVEHLITTEKFQNALRQYIKERAFKSTRPENLFEALNEHGDASVRNFMEPWTVQPGYPLVTVIGSKDGYSITQQRFLVNNMNHDDKTTWPLPITFASKEADFANTKPTIVNTATYKITVTNPEELPYFILNNQQVGYYRVNYDDDNWAKISEALRSEKFGGIHVLNRAQIVDDLFNLARAGVVKYDAALEILDYLEDETEYPPWLAAVNGLTTLSRRIHHEDEEKFAKYIVQLFSKAHGLVKFTAPTDEESRLFTYLRINVLQWSCNYGSITCKKAAFDEFVRYYEDPANKVHPDLRQVVYCEGIRQGTDEHFDFLWEQYMSTNMATEQILILQGLGCAQDREQIFKVMDAITSDDIRPQDKNTAFSYLLLNPYTLDHLSEYLRTYYVRWANAHGSYANVASAFNNLLARMKTDEQMWRIRSFAERNEQVFGAAAYNSIQSGVTDYFTNQNFTNKHREVIGGFLDKALAKNNSAGKTTVGILTLVAVIVALLQ</sequence>
<accession>A0A1S4FBT5</accession>
<evidence type="ECO:0000256" key="2">
    <source>
        <dbReference type="ARBA" id="ARBA00004609"/>
    </source>
</evidence>
<dbReference type="GO" id="GO:0098552">
    <property type="term" value="C:side of membrane"/>
    <property type="evidence" value="ECO:0007669"/>
    <property type="project" value="UniProtKB-KW"/>
</dbReference>
<dbReference type="GO" id="GO:0016285">
    <property type="term" value="F:alanyl aminopeptidase activity"/>
    <property type="evidence" value="ECO:0007669"/>
    <property type="project" value="UniProtKB-EC"/>
</dbReference>
<dbReference type="GO" id="GO:0070006">
    <property type="term" value="F:metalloaminopeptidase activity"/>
    <property type="evidence" value="ECO:0007669"/>
    <property type="project" value="TreeGrafter"/>
</dbReference>
<dbReference type="SMR" id="A0A1S4FBT5"/>
<evidence type="ECO:0000256" key="12">
    <source>
        <dbReference type="ARBA" id="ARBA00023136"/>
    </source>
</evidence>
<comment type="cofactor">
    <cofactor evidence="17 19">
        <name>Zn(2+)</name>
        <dbReference type="ChEBI" id="CHEBI:29105"/>
    </cofactor>
    <text evidence="17 19">Binds 1 zinc ion per subunit.</text>
</comment>
<dbReference type="EnsemblMetazoa" id="AAEL005821-RB">
    <property type="protein sequence ID" value="AAEL005821-PB"/>
    <property type="gene ID" value="AAEL005821"/>
</dbReference>
<feature type="active site" description="Proton acceptor" evidence="16">
    <location>
        <position position="348"/>
    </location>
</feature>
<evidence type="ECO:0000256" key="17">
    <source>
        <dbReference type="PIRSR" id="PIRSR634016-3"/>
    </source>
</evidence>
<feature type="site" description="Transition state stabilizer" evidence="18">
    <location>
        <position position="433"/>
    </location>
</feature>
<evidence type="ECO:0000256" key="9">
    <source>
        <dbReference type="ARBA" id="ARBA00022801"/>
    </source>
</evidence>
<dbReference type="Proteomes" id="UP000008820">
    <property type="component" value="Unassembled WGS sequence"/>
</dbReference>
<dbReference type="InterPro" id="IPR024571">
    <property type="entry name" value="ERAP1-like_C_dom"/>
</dbReference>
<feature type="chain" id="PRO_5044565970" description="Aminopeptidase" evidence="20">
    <location>
        <begin position="19"/>
        <end position="934"/>
    </location>
</feature>
<dbReference type="Pfam" id="PF01433">
    <property type="entry name" value="Peptidase_M1"/>
    <property type="match status" value="1"/>
</dbReference>
<evidence type="ECO:0000256" key="6">
    <source>
        <dbReference type="ARBA" id="ARBA00022670"/>
    </source>
</evidence>
<comment type="catalytic activity">
    <reaction evidence="1">
        <text>Release of an N-terminal amino acid, Xaa-|-Yaa- from a peptide, amide or arylamide. Xaa is preferably Ala, but may be most amino acids including Pro (slow action). When a terminal hydrophobic residue is followed by a prolyl residue, the two may be released as an intact Xaa-Pro dipeptide.</text>
        <dbReference type="EC" id="3.4.11.2"/>
    </reaction>
</comment>
<dbReference type="InterPro" id="IPR042097">
    <property type="entry name" value="Aminopeptidase_N-like_N_sf"/>
</dbReference>
<evidence type="ECO:0000256" key="18">
    <source>
        <dbReference type="PIRSR" id="PIRSR634016-4"/>
    </source>
</evidence>
<reference evidence="24" key="2">
    <citation type="submission" date="2025-05" db="UniProtKB">
        <authorList>
            <consortium name="EnsemblMetazoa"/>
        </authorList>
    </citation>
    <scope>IDENTIFICATION</scope>
    <source>
        <strain evidence="24">LVP_AGWG</strain>
    </source>
</reference>
<evidence type="ECO:0000313" key="25">
    <source>
        <dbReference type="Proteomes" id="UP000008820"/>
    </source>
</evidence>
<gene>
    <name evidence="24" type="primary">5567084</name>
</gene>
<dbReference type="InterPro" id="IPR027268">
    <property type="entry name" value="Peptidase_M4/M1_CTD_sf"/>
</dbReference>
<dbReference type="GO" id="GO:0043171">
    <property type="term" value="P:peptide catabolic process"/>
    <property type="evidence" value="ECO:0007669"/>
    <property type="project" value="TreeGrafter"/>
</dbReference>
<evidence type="ECO:0000256" key="3">
    <source>
        <dbReference type="ARBA" id="ARBA00010136"/>
    </source>
</evidence>
<feature type="binding site" evidence="17">
    <location>
        <position position="351"/>
    </location>
    <ligand>
        <name>Zn(2+)</name>
        <dbReference type="ChEBI" id="CHEBI:29105"/>
        <note>catalytic</note>
    </ligand>
</feature>
<organism evidence="24 25">
    <name type="scientific">Aedes aegypti</name>
    <name type="common">Yellowfever mosquito</name>
    <name type="synonym">Culex aegypti</name>
    <dbReference type="NCBI Taxonomy" id="7159"/>
    <lineage>
        <taxon>Eukaryota</taxon>
        <taxon>Metazoa</taxon>
        <taxon>Ecdysozoa</taxon>
        <taxon>Arthropoda</taxon>
        <taxon>Hexapoda</taxon>
        <taxon>Insecta</taxon>
        <taxon>Pterygota</taxon>
        <taxon>Neoptera</taxon>
        <taxon>Endopterygota</taxon>
        <taxon>Diptera</taxon>
        <taxon>Nematocera</taxon>
        <taxon>Culicoidea</taxon>
        <taxon>Culicidae</taxon>
        <taxon>Culicinae</taxon>
        <taxon>Aedini</taxon>
        <taxon>Aedes</taxon>
        <taxon>Stegomyia</taxon>
    </lineage>
</organism>
<keyword evidence="19" id="KW-0031">Aminopeptidase</keyword>
<feature type="binding site" evidence="17">
    <location>
        <position position="347"/>
    </location>
    <ligand>
        <name>Zn(2+)</name>
        <dbReference type="ChEBI" id="CHEBI:29105"/>
        <note>catalytic</note>
    </ligand>
</feature>
<evidence type="ECO:0000256" key="7">
    <source>
        <dbReference type="ARBA" id="ARBA00022723"/>
    </source>
</evidence>
<dbReference type="FunFam" id="2.60.40.1730:FF:000013">
    <property type="entry name" value="Aminopeptidase"/>
    <property type="match status" value="1"/>
</dbReference>
<dbReference type="GO" id="GO:0005886">
    <property type="term" value="C:plasma membrane"/>
    <property type="evidence" value="ECO:0007669"/>
    <property type="project" value="UniProtKB-SubCell"/>
</dbReference>
<dbReference type="InterPro" id="IPR045357">
    <property type="entry name" value="Aminopeptidase_N-like_N"/>
</dbReference>
<keyword evidence="5" id="KW-0336">GPI-anchor</keyword>
<dbReference type="Pfam" id="PF17900">
    <property type="entry name" value="Peptidase_M1_N"/>
    <property type="match status" value="1"/>
</dbReference>
<evidence type="ECO:0000259" key="23">
    <source>
        <dbReference type="Pfam" id="PF17900"/>
    </source>
</evidence>
<dbReference type="GO" id="GO:0042277">
    <property type="term" value="F:peptide binding"/>
    <property type="evidence" value="ECO:0007669"/>
    <property type="project" value="TreeGrafter"/>
</dbReference>
<evidence type="ECO:0000256" key="4">
    <source>
        <dbReference type="ARBA" id="ARBA00022475"/>
    </source>
</evidence>
<evidence type="ECO:0000256" key="1">
    <source>
        <dbReference type="ARBA" id="ARBA00000098"/>
    </source>
</evidence>
<dbReference type="AlphaFoldDB" id="A0A1S4FBT5"/>
<dbReference type="OrthoDB" id="10031169at2759"/>
<dbReference type="EC" id="3.4.11.-" evidence="19"/>
<keyword evidence="11 19" id="KW-0482">Metalloprotease</keyword>
<dbReference type="PANTHER" id="PTHR11533">
    <property type="entry name" value="PROTEASE M1 ZINC METALLOPROTEASE"/>
    <property type="match status" value="1"/>
</dbReference>
<dbReference type="VEuPathDB" id="VectorBase:AAEL005821"/>
<keyword evidence="9 19" id="KW-0378">Hydrolase</keyword>
<feature type="signal peptide" evidence="20">
    <location>
        <begin position="1"/>
        <end position="18"/>
    </location>
</feature>
<dbReference type="FunFam" id="2.60.40.1910:FF:000008">
    <property type="entry name" value="Aminopeptidase"/>
    <property type="match status" value="1"/>
</dbReference>
<evidence type="ECO:0000256" key="5">
    <source>
        <dbReference type="ARBA" id="ARBA00022622"/>
    </source>
</evidence>
<comment type="subcellular location">
    <subcellularLocation>
        <location evidence="2">Cell membrane</location>
        <topology evidence="2">Lipid-anchor</topology>
        <topology evidence="2">GPI-anchor</topology>
    </subcellularLocation>
</comment>
<dbReference type="GO" id="GO:0008270">
    <property type="term" value="F:zinc ion binding"/>
    <property type="evidence" value="ECO:0007669"/>
    <property type="project" value="UniProtKB-UniRule"/>
</dbReference>
<comment type="similarity">
    <text evidence="3 19">Belongs to the peptidase M1 family.</text>
</comment>
<protein>
    <recommendedName>
        <fullName evidence="19">Aminopeptidase</fullName>
        <ecNumber evidence="19">3.4.11.-</ecNumber>
    </recommendedName>
</protein>
<keyword evidence="15" id="KW-0449">Lipoprotein</keyword>
<dbReference type="FunFam" id="1.25.50.20:FF:000001">
    <property type="entry name" value="Aminopeptidase"/>
    <property type="match status" value="1"/>
</dbReference>
<dbReference type="PANTHER" id="PTHR11533:SF301">
    <property type="entry name" value="AMINOPEPTIDASE"/>
    <property type="match status" value="1"/>
</dbReference>